<accession>A0ABY5S7U7</accession>
<evidence type="ECO:0000313" key="3">
    <source>
        <dbReference type="Proteomes" id="UP001057877"/>
    </source>
</evidence>
<gene>
    <name evidence="2" type="ORF">L1F29_24690</name>
</gene>
<protein>
    <submittedName>
        <fullName evidence="2">Uncharacterized protein</fullName>
    </submittedName>
</protein>
<evidence type="ECO:0000256" key="1">
    <source>
        <dbReference type="SAM" id="MobiDB-lite"/>
    </source>
</evidence>
<feature type="region of interest" description="Disordered" evidence="1">
    <location>
        <begin position="59"/>
        <end position="111"/>
    </location>
</feature>
<feature type="compositionally biased region" description="Polar residues" evidence="1">
    <location>
        <begin position="80"/>
        <end position="102"/>
    </location>
</feature>
<feature type="region of interest" description="Disordered" evidence="1">
    <location>
        <begin position="1"/>
        <end position="20"/>
    </location>
</feature>
<proteinExistence type="predicted"/>
<organism evidence="2 3">
    <name type="scientific">Paenibacillus spongiae</name>
    <dbReference type="NCBI Taxonomy" id="2909671"/>
    <lineage>
        <taxon>Bacteria</taxon>
        <taxon>Bacillati</taxon>
        <taxon>Bacillota</taxon>
        <taxon>Bacilli</taxon>
        <taxon>Bacillales</taxon>
        <taxon>Paenibacillaceae</taxon>
        <taxon>Paenibacillus</taxon>
    </lineage>
</organism>
<keyword evidence="3" id="KW-1185">Reference proteome</keyword>
<dbReference type="Proteomes" id="UP001057877">
    <property type="component" value="Chromosome"/>
</dbReference>
<name>A0ABY5S7U7_9BACL</name>
<sequence>MRMKKHGMRKKKHTEQHDDCCCPDINVVTNNKDEVAIGDIGVGAGDYPDVAVAKHRSSAAAGYKPDSANVGDDGTAQAADYQSAQSLKNAQSAPLDSIQASESGRGDQSIF</sequence>
<evidence type="ECO:0000313" key="2">
    <source>
        <dbReference type="EMBL" id="UVI28620.1"/>
    </source>
</evidence>
<dbReference type="EMBL" id="CP091430">
    <property type="protein sequence ID" value="UVI28620.1"/>
    <property type="molecule type" value="Genomic_DNA"/>
</dbReference>
<dbReference type="RefSeq" id="WP_258384708.1">
    <property type="nucleotide sequence ID" value="NZ_CP091430.1"/>
</dbReference>
<feature type="compositionally biased region" description="Basic residues" evidence="1">
    <location>
        <begin position="1"/>
        <end position="14"/>
    </location>
</feature>
<reference evidence="2" key="1">
    <citation type="submission" date="2022-01" db="EMBL/GenBank/DDBJ databases">
        <title>Paenibacillus spongiae sp. nov., isolated from marine sponge.</title>
        <authorList>
            <person name="Li Z."/>
            <person name="Zhang M."/>
        </authorList>
    </citation>
    <scope>NUCLEOTIDE SEQUENCE</scope>
    <source>
        <strain evidence="2">PHS-Z3</strain>
    </source>
</reference>